<dbReference type="OrthoDB" id="3516536at2"/>
<dbReference type="PANTHER" id="PTHR30469">
    <property type="entry name" value="MULTIDRUG RESISTANCE PROTEIN MDTA"/>
    <property type="match status" value="1"/>
</dbReference>
<evidence type="ECO:0000313" key="3">
    <source>
        <dbReference type="Proteomes" id="UP000034838"/>
    </source>
</evidence>
<keyword evidence="3" id="KW-1185">Reference proteome</keyword>
<dbReference type="SUPFAM" id="SSF51230">
    <property type="entry name" value="Single hybrid motif"/>
    <property type="match status" value="1"/>
</dbReference>
<gene>
    <name evidence="2" type="ORF">VT52_018885</name>
</gene>
<reference evidence="2" key="1">
    <citation type="submission" date="2016-10" db="EMBL/GenBank/DDBJ databases">
        <title>Genome sequence of Streptomyces malaysiense MUSC 136.</title>
        <authorList>
            <person name="Lee L.-H."/>
            <person name="Ser H.-L."/>
        </authorList>
    </citation>
    <scope>NUCLEOTIDE SEQUENCE [LARGE SCALE GENOMIC DNA]</scope>
    <source>
        <strain evidence="2">MUSC 136</strain>
    </source>
</reference>
<accession>A0A1J4PZ12</accession>
<sequence>MEFRRKALENLRRPDDLDSPVRLARPRAWMVLALVAAILAGGLVWSYQGELARSVDVPGILTHPQGVSKVESPQSGMVSNVYVDVGAVVAKGAPVLSLVEPQGGTQVVRAPFAGRAIALLVADGQYVSAGATFMTVERTDGKNDRMVAVLFAPAAKAGMLKVGDRVDMDVASAPAQAFGLLRGKVTAVDPFPQTEQQILDFLGGNQLLATQLLSKGGPVRITVDLEPDAKLSSGYRWTTASGPPFRINSWTQVTGIGRLPGERPIDWLLPK</sequence>
<dbReference type="InterPro" id="IPR011053">
    <property type="entry name" value="Single_hybrid_motif"/>
</dbReference>
<dbReference type="Gene3D" id="2.40.50.100">
    <property type="match status" value="1"/>
</dbReference>
<proteinExistence type="predicted"/>
<organism evidence="2 3">
    <name type="scientific">Streptomyces malaysiense</name>
    <dbReference type="NCBI Taxonomy" id="1428626"/>
    <lineage>
        <taxon>Bacteria</taxon>
        <taxon>Bacillati</taxon>
        <taxon>Actinomycetota</taxon>
        <taxon>Actinomycetes</taxon>
        <taxon>Kitasatosporales</taxon>
        <taxon>Streptomycetaceae</taxon>
        <taxon>Streptomyces</taxon>
    </lineage>
</organism>
<dbReference type="GO" id="GO:0015562">
    <property type="term" value="F:efflux transmembrane transporter activity"/>
    <property type="evidence" value="ECO:0007669"/>
    <property type="project" value="TreeGrafter"/>
</dbReference>
<evidence type="ECO:0000256" key="1">
    <source>
        <dbReference type="SAM" id="Phobius"/>
    </source>
</evidence>
<dbReference type="RefSeq" id="WP_046423670.1">
    <property type="nucleotide sequence ID" value="NZ_LBDA02000042.1"/>
</dbReference>
<keyword evidence="1" id="KW-0812">Transmembrane</keyword>
<dbReference type="Proteomes" id="UP000034838">
    <property type="component" value="Unassembled WGS sequence"/>
</dbReference>
<name>A0A1J4PZ12_9ACTN</name>
<dbReference type="AlphaFoldDB" id="A0A1J4PZ12"/>
<dbReference type="GO" id="GO:1990281">
    <property type="term" value="C:efflux pump complex"/>
    <property type="evidence" value="ECO:0007669"/>
    <property type="project" value="TreeGrafter"/>
</dbReference>
<keyword evidence="1" id="KW-1133">Transmembrane helix</keyword>
<evidence type="ECO:0000313" key="2">
    <source>
        <dbReference type="EMBL" id="OIK25993.1"/>
    </source>
</evidence>
<feature type="transmembrane region" description="Helical" evidence="1">
    <location>
        <begin position="28"/>
        <end position="47"/>
    </location>
</feature>
<protein>
    <recommendedName>
        <fullName evidence="4">HlyD family secretion protein</fullName>
    </recommendedName>
</protein>
<evidence type="ECO:0008006" key="4">
    <source>
        <dbReference type="Google" id="ProtNLM"/>
    </source>
</evidence>
<comment type="caution">
    <text evidence="2">The sequence shown here is derived from an EMBL/GenBank/DDBJ whole genome shotgun (WGS) entry which is preliminary data.</text>
</comment>
<dbReference type="EMBL" id="LBDA02000042">
    <property type="protein sequence ID" value="OIK25993.1"/>
    <property type="molecule type" value="Genomic_DNA"/>
</dbReference>
<keyword evidence="1" id="KW-0472">Membrane</keyword>